<dbReference type="GO" id="GO:0005816">
    <property type="term" value="C:spindle pole body"/>
    <property type="evidence" value="ECO:0007669"/>
    <property type="project" value="TreeGrafter"/>
</dbReference>
<feature type="compositionally biased region" description="Polar residues" evidence="7">
    <location>
        <begin position="464"/>
        <end position="490"/>
    </location>
</feature>
<feature type="compositionally biased region" description="Polar residues" evidence="7">
    <location>
        <begin position="444"/>
        <end position="453"/>
    </location>
</feature>
<dbReference type="CDD" id="cd13118">
    <property type="entry name" value="POLO_box_1"/>
    <property type="match status" value="1"/>
</dbReference>
<dbReference type="GO" id="GO:0000776">
    <property type="term" value="C:kinetochore"/>
    <property type="evidence" value="ECO:0007669"/>
    <property type="project" value="TreeGrafter"/>
</dbReference>
<dbReference type="GO" id="GO:0004674">
    <property type="term" value="F:protein serine/threonine kinase activity"/>
    <property type="evidence" value="ECO:0007669"/>
    <property type="project" value="UniProtKB-KW"/>
</dbReference>
<dbReference type="PANTHER" id="PTHR24345:SF0">
    <property type="entry name" value="CELL CYCLE SERINE_THREONINE-PROTEIN KINASE CDC5_MSD2"/>
    <property type="match status" value="1"/>
</dbReference>
<feature type="region of interest" description="Disordered" evidence="7">
    <location>
        <begin position="24"/>
        <end position="53"/>
    </location>
</feature>
<keyword evidence="3 6" id="KW-0547">Nucleotide-binding</keyword>
<keyword evidence="1" id="KW-0723">Serine/threonine-protein kinase</keyword>
<dbReference type="SUPFAM" id="SSF56112">
    <property type="entry name" value="Protein kinase-like (PK-like)"/>
    <property type="match status" value="1"/>
</dbReference>
<protein>
    <recommendedName>
        <fullName evidence="8">Protein kinase domain-containing protein</fullName>
    </recommendedName>
</protein>
<evidence type="ECO:0000256" key="6">
    <source>
        <dbReference type="PROSITE-ProRule" id="PRU10141"/>
    </source>
</evidence>
<evidence type="ECO:0000256" key="2">
    <source>
        <dbReference type="ARBA" id="ARBA00022679"/>
    </source>
</evidence>
<dbReference type="PROSITE" id="PS00107">
    <property type="entry name" value="PROTEIN_KINASE_ATP"/>
    <property type="match status" value="1"/>
</dbReference>
<reference evidence="10" key="1">
    <citation type="journal article" date="2023" name="Mol. Phylogenet. Evol.">
        <title>Genome-scale phylogeny and comparative genomics of the fungal order Sordariales.</title>
        <authorList>
            <person name="Hensen N."/>
            <person name="Bonometti L."/>
            <person name="Westerberg I."/>
            <person name="Brannstrom I.O."/>
            <person name="Guillou S."/>
            <person name="Cros-Aarteil S."/>
            <person name="Calhoun S."/>
            <person name="Haridas S."/>
            <person name="Kuo A."/>
            <person name="Mondo S."/>
            <person name="Pangilinan J."/>
            <person name="Riley R."/>
            <person name="LaButti K."/>
            <person name="Andreopoulos B."/>
            <person name="Lipzen A."/>
            <person name="Chen C."/>
            <person name="Yan M."/>
            <person name="Daum C."/>
            <person name="Ng V."/>
            <person name="Clum A."/>
            <person name="Steindorff A."/>
            <person name="Ohm R.A."/>
            <person name="Martin F."/>
            <person name="Silar P."/>
            <person name="Natvig D.O."/>
            <person name="Lalanne C."/>
            <person name="Gautier V."/>
            <person name="Ament-Velasquez S.L."/>
            <person name="Kruys A."/>
            <person name="Hutchinson M.I."/>
            <person name="Powell A.J."/>
            <person name="Barry K."/>
            <person name="Miller A.N."/>
            <person name="Grigoriev I.V."/>
            <person name="Debuchy R."/>
            <person name="Gladieux P."/>
            <person name="Hiltunen Thoren M."/>
            <person name="Johannesson H."/>
        </authorList>
    </citation>
    <scope>NUCLEOTIDE SEQUENCE [LARGE SCALE GENOMIC DNA]</scope>
    <source>
        <strain evidence="10">CBS 284.82</strain>
    </source>
</reference>
<dbReference type="InterPro" id="IPR000719">
    <property type="entry name" value="Prot_kinase_dom"/>
</dbReference>
<dbReference type="GO" id="GO:0005737">
    <property type="term" value="C:cytoplasm"/>
    <property type="evidence" value="ECO:0007669"/>
    <property type="project" value="TreeGrafter"/>
</dbReference>
<proteinExistence type="predicted"/>
<evidence type="ECO:0000256" key="7">
    <source>
        <dbReference type="SAM" id="MobiDB-lite"/>
    </source>
</evidence>
<dbReference type="PANTHER" id="PTHR24345">
    <property type="entry name" value="SERINE/THREONINE-PROTEIN KINASE PLK"/>
    <property type="match status" value="1"/>
</dbReference>
<evidence type="ECO:0000313" key="9">
    <source>
        <dbReference type="EMBL" id="KAK4038755.1"/>
    </source>
</evidence>
<dbReference type="Gene3D" id="1.10.510.10">
    <property type="entry name" value="Transferase(Phosphotransferase) domain 1"/>
    <property type="match status" value="1"/>
</dbReference>
<dbReference type="Gene3D" id="3.30.1120.30">
    <property type="entry name" value="POLO box domain"/>
    <property type="match status" value="1"/>
</dbReference>
<feature type="domain" description="Protein kinase" evidence="8">
    <location>
        <begin position="58"/>
        <end position="318"/>
    </location>
</feature>
<dbReference type="InterPro" id="IPR017441">
    <property type="entry name" value="Protein_kinase_ATP_BS"/>
</dbReference>
<evidence type="ECO:0000259" key="8">
    <source>
        <dbReference type="PROSITE" id="PS50011"/>
    </source>
</evidence>
<dbReference type="PROSITE" id="PS00108">
    <property type="entry name" value="PROTEIN_KINASE_ST"/>
    <property type="match status" value="1"/>
</dbReference>
<organism evidence="9 10">
    <name type="scientific">Parachaetomium inaequale</name>
    <dbReference type="NCBI Taxonomy" id="2588326"/>
    <lineage>
        <taxon>Eukaryota</taxon>
        <taxon>Fungi</taxon>
        <taxon>Dikarya</taxon>
        <taxon>Ascomycota</taxon>
        <taxon>Pezizomycotina</taxon>
        <taxon>Sordariomycetes</taxon>
        <taxon>Sordariomycetidae</taxon>
        <taxon>Sordariales</taxon>
        <taxon>Chaetomiaceae</taxon>
        <taxon>Parachaetomium</taxon>
    </lineage>
</organism>
<dbReference type="InterPro" id="IPR008271">
    <property type="entry name" value="Ser/Thr_kinase_AS"/>
</dbReference>
<dbReference type="GO" id="GO:0005634">
    <property type="term" value="C:nucleus"/>
    <property type="evidence" value="ECO:0007669"/>
    <property type="project" value="TreeGrafter"/>
</dbReference>
<evidence type="ECO:0000313" key="10">
    <source>
        <dbReference type="Proteomes" id="UP001303115"/>
    </source>
</evidence>
<feature type="compositionally biased region" description="Low complexity" evidence="7">
    <location>
        <begin position="891"/>
        <end position="917"/>
    </location>
</feature>
<keyword evidence="5 6" id="KW-0067">ATP-binding</keyword>
<name>A0AAN6PHQ0_9PEZI</name>
<evidence type="ECO:0000256" key="4">
    <source>
        <dbReference type="ARBA" id="ARBA00022777"/>
    </source>
</evidence>
<dbReference type="EMBL" id="MU854420">
    <property type="protein sequence ID" value="KAK4038755.1"/>
    <property type="molecule type" value="Genomic_DNA"/>
</dbReference>
<dbReference type="PROSITE" id="PS50011">
    <property type="entry name" value="PROTEIN_KINASE_DOM"/>
    <property type="match status" value="1"/>
</dbReference>
<dbReference type="Proteomes" id="UP001303115">
    <property type="component" value="Unassembled WGS sequence"/>
</dbReference>
<keyword evidence="10" id="KW-1185">Reference proteome</keyword>
<keyword evidence="2" id="KW-0808">Transferase</keyword>
<keyword evidence="4" id="KW-0418">Kinase</keyword>
<comment type="caution">
    <text evidence="9">The sequence shown here is derived from an EMBL/GenBank/DDBJ whole genome shotgun (WGS) entry which is preliminary data.</text>
</comment>
<evidence type="ECO:0000256" key="5">
    <source>
        <dbReference type="ARBA" id="ARBA00022840"/>
    </source>
</evidence>
<feature type="compositionally biased region" description="Polar residues" evidence="7">
    <location>
        <begin position="505"/>
        <end position="535"/>
    </location>
</feature>
<feature type="region of interest" description="Disordered" evidence="7">
    <location>
        <begin position="430"/>
        <end position="576"/>
    </location>
</feature>
<feature type="binding site" evidence="6">
    <location>
        <position position="87"/>
    </location>
    <ligand>
        <name>ATP</name>
        <dbReference type="ChEBI" id="CHEBI:30616"/>
    </ligand>
</feature>
<dbReference type="SUPFAM" id="SSF82615">
    <property type="entry name" value="Polo-box domain"/>
    <property type="match status" value="2"/>
</dbReference>
<accession>A0AAN6PHQ0</accession>
<dbReference type="SMART" id="SM00220">
    <property type="entry name" value="S_TKc"/>
    <property type="match status" value="1"/>
</dbReference>
<feature type="region of interest" description="Disordered" evidence="7">
    <location>
        <begin position="762"/>
        <end position="785"/>
    </location>
</feature>
<gene>
    <name evidence="9" type="ORF">C8A01DRAFT_37322</name>
</gene>
<dbReference type="InterPro" id="IPR036947">
    <property type="entry name" value="POLO_box_dom_sf"/>
</dbReference>
<dbReference type="CDD" id="cd14099">
    <property type="entry name" value="STKc_PLK"/>
    <property type="match status" value="1"/>
</dbReference>
<dbReference type="FunFam" id="1.10.510.10:FF:000571">
    <property type="entry name" value="Maternal embryonic leucine zipper kinase"/>
    <property type="match status" value="1"/>
</dbReference>
<dbReference type="AlphaFoldDB" id="A0AAN6PHQ0"/>
<sequence>MEALSPRDANAQRLPRVHELKTKAAAQLKSTRDKEHPPPPPNNVVEPPSSDRKDGVVYQVGKLLGKGGFAICYEGKAAGASKRVALKIVKSKMPTKMEQKFQTELQIHSKMRHQNIVQFHRAFTFESCTYLVLELCPNGSLMDMVKRRKGLTEPEVRFYTVQIAGAIKYMHAKGIIHRDLKMGNIFLDKYMNAKIGDFGLAALLLTGKDMQVMRRTTLCGTPNYIAPEILEKGKKGHDHMVDIWSLGIIVFAMLTSKPPFQSSTTDEIYRRAKDRDYEWPSSETSKYISQEAKDLVATMLQDADRRPDPDTIVAHPFFTSGYMPGASDINYKLRELAPENAAFYEPLNSQAQSINLRNVQEMCRECGVGPWCQSQLVFKNIWREMAQEEQNGLTPVIPLAEGIVYRPFDEIRNEQKLQARLAAQQMAKQSSQISEAADEPMSLKESTQTQRISSGLLRAPPQSFAAQQRAQHRPTSTASVARSKTVTEPASRTVALRPRPARETSAPSQQSSDEAAPVSRTTTRSLRSQITSARSQPVVGSDDKAAPPRRSASTREKRQEERLSLFSPSEYQETVPGTQPDVVLERLRKLQAELERALNARTMALVSSRNKTPSPPHIVVKWVDYTNKFGLGYVLNDGSVGCILRSIPSPDSPNPGVLPPACLLVHDAERHCLRKDDPNYSARHQIVPMKEGIYFYENNGETGISRVRVSPEKFVLPLNPDGTVGKLSAGRDIYDHRKRERIVLWKKFANYMIAYGREMDSPTASTATSQQQQNQTTPASAAASAAAAEEAAIRVPTITDPTAAPTDVVTFYQRFGDVGCWMFADGHTQFNFPDHTKIVLDPAGVWCHFWHLPLDAARRLEEHGSLAESALDDRAVLSYPLQTLLNFAKPSSSSSSSTTTTTTTTTSSGGRSASTGSSRRRPEIAPELQGIPAASQFRRKIEFVRDVVREWNANGGLGNSDLSREGRLRWTGVRETKGVQIPAKHVWVSIGARGGDERLAALVDPRRPGVILEDVDERKR</sequence>
<dbReference type="InterPro" id="IPR011009">
    <property type="entry name" value="Kinase-like_dom_sf"/>
</dbReference>
<dbReference type="Pfam" id="PF00069">
    <property type="entry name" value="Pkinase"/>
    <property type="match status" value="1"/>
</dbReference>
<dbReference type="InterPro" id="IPR033701">
    <property type="entry name" value="POLO_box_1"/>
</dbReference>
<dbReference type="FunFam" id="3.30.1120.30:FF:000004">
    <property type="entry name" value="Serine/threonine-protein kinase"/>
    <property type="match status" value="1"/>
</dbReference>
<feature type="compositionally biased region" description="Basic and acidic residues" evidence="7">
    <location>
        <begin position="553"/>
        <end position="563"/>
    </location>
</feature>
<dbReference type="GO" id="GO:0005524">
    <property type="term" value="F:ATP binding"/>
    <property type="evidence" value="ECO:0007669"/>
    <property type="project" value="UniProtKB-UniRule"/>
</dbReference>
<evidence type="ECO:0000256" key="1">
    <source>
        <dbReference type="ARBA" id="ARBA00022527"/>
    </source>
</evidence>
<dbReference type="GO" id="GO:0000922">
    <property type="term" value="C:spindle pole"/>
    <property type="evidence" value="ECO:0007669"/>
    <property type="project" value="TreeGrafter"/>
</dbReference>
<feature type="compositionally biased region" description="Polar residues" evidence="7">
    <location>
        <begin position="566"/>
        <end position="576"/>
    </location>
</feature>
<evidence type="ECO:0000256" key="3">
    <source>
        <dbReference type="ARBA" id="ARBA00022741"/>
    </source>
</evidence>
<feature type="region of interest" description="Disordered" evidence="7">
    <location>
        <begin position="888"/>
        <end position="931"/>
    </location>
</feature>
<dbReference type="GO" id="GO:0007052">
    <property type="term" value="P:mitotic spindle organization"/>
    <property type="evidence" value="ECO:0007669"/>
    <property type="project" value="TreeGrafter"/>
</dbReference>